<evidence type="ECO:0000259" key="3">
    <source>
        <dbReference type="PROSITE" id="PS50076"/>
    </source>
</evidence>
<dbReference type="Gene3D" id="1.10.287.110">
    <property type="entry name" value="DnaJ domain"/>
    <property type="match status" value="1"/>
</dbReference>
<dbReference type="PANTHER" id="PTHR43096">
    <property type="entry name" value="DNAJ HOMOLOG 1, MITOCHONDRIAL-RELATED"/>
    <property type="match status" value="1"/>
</dbReference>
<dbReference type="PANTHER" id="PTHR43096:SF52">
    <property type="entry name" value="DNAJ HOMOLOG 1, MITOCHONDRIAL-RELATED"/>
    <property type="match status" value="1"/>
</dbReference>
<evidence type="ECO:0000256" key="1">
    <source>
        <dbReference type="ARBA" id="ARBA00023186"/>
    </source>
</evidence>
<dbReference type="PROSITE" id="PS00636">
    <property type="entry name" value="DNAJ_1"/>
    <property type="match status" value="1"/>
</dbReference>
<evidence type="ECO:0000313" key="4">
    <source>
        <dbReference type="EMBL" id="SVA02627.1"/>
    </source>
</evidence>
<accession>A0A381SJW7</accession>
<dbReference type="InterPro" id="IPR002939">
    <property type="entry name" value="DnaJ_C"/>
</dbReference>
<dbReference type="SUPFAM" id="SSF46565">
    <property type="entry name" value="Chaperone J-domain"/>
    <property type="match status" value="1"/>
</dbReference>
<dbReference type="FunFam" id="2.60.260.20:FF:000013">
    <property type="entry name" value="DnaJ subfamily B member 11"/>
    <property type="match status" value="1"/>
</dbReference>
<name>A0A381SJW7_9ZZZZ</name>
<dbReference type="Pfam" id="PF01556">
    <property type="entry name" value="DnaJ_C"/>
    <property type="match status" value="1"/>
</dbReference>
<dbReference type="CDD" id="cd10747">
    <property type="entry name" value="DnaJ_C"/>
    <property type="match status" value="1"/>
</dbReference>
<keyword evidence="1" id="KW-0143">Chaperone</keyword>
<dbReference type="PRINTS" id="PR00625">
    <property type="entry name" value="JDOMAIN"/>
</dbReference>
<dbReference type="AlphaFoldDB" id="A0A381SJW7"/>
<dbReference type="InterPro" id="IPR001623">
    <property type="entry name" value="DnaJ_domain"/>
</dbReference>
<sequence>MSDFYKTLGISRNSSSDDIRKAYRALARKYHPDLNSGDANAEEKFKTITEAYEVLSDENSRKKYDRFGENWKQWDQAQKGSTPGNPFPGNPFDGFGNGPGRNNSFRMEDLGDLLGGFAGEPRFQGSHQNTVHTKFDISLKQAYLGTSKNITFKDGSRQRRIEVSVPPGVDNGSIVTVRPGGGMEIKIDVEVKSDDIFQRIGNDLYTDVMVPFTDAVLGGEFQVPTMSATVALKIPECSQNGQKFRLSGKGMPHLKDPDRFGDLFAVLRPMIPEHITEEEREVFKNMRLIYK</sequence>
<dbReference type="InterPro" id="IPR018253">
    <property type="entry name" value="DnaJ_domain_CS"/>
</dbReference>
<dbReference type="GO" id="GO:0042026">
    <property type="term" value="P:protein refolding"/>
    <property type="evidence" value="ECO:0007669"/>
    <property type="project" value="TreeGrafter"/>
</dbReference>
<dbReference type="GO" id="GO:0005737">
    <property type="term" value="C:cytoplasm"/>
    <property type="evidence" value="ECO:0007669"/>
    <property type="project" value="TreeGrafter"/>
</dbReference>
<feature type="region of interest" description="Disordered" evidence="2">
    <location>
        <begin position="76"/>
        <end position="103"/>
    </location>
</feature>
<dbReference type="PROSITE" id="PS50076">
    <property type="entry name" value="DNAJ_2"/>
    <property type="match status" value="1"/>
</dbReference>
<reference evidence="4" key="1">
    <citation type="submission" date="2018-05" db="EMBL/GenBank/DDBJ databases">
        <authorList>
            <person name="Lanie J.A."/>
            <person name="Ng W.-L."/>
            <person name="Kazmierczak K.M."/>
            <person name="Andrzejewski T.M."/>
            <person name="Davidsen T.M."/>
            <person name="Wayne K.J."/>
            <person name="Tettelin H."/>
            <person name="Glass J.I."/>
            <person name="Rusch D."/>
            <person name="Podicherti R."/>
            <person name="Tsui H.-C.T."/>
            <person name="Winkler M.E."/>
        </authorList>
    </citation>
    <scope>NUCLEOTIDE SEQUENCE</scope>
</reference>
<organism evidence="4">
    <name type="scientific">marine metagenome</name>
    <dbReference type="NCBI Taxonomy" id="408172"/>
    <lineage>
        <taxon>unclassified sequences</taxon>
        <taxon>metagenomes</taxon>
        <taxon>ecological metagenomes</taxon>
    </lineage>
</organism>
<dbReference type="InterPro" id="IPR008971">
    <property type="entry name" value="HSP40/DnaJ_pept-bd"/>
</dbReference>
<dbReference type="GO" id="GO:0051082">
    <property type="term" value="F:unfolded protein binding"/>
    <property type="evidence" value="ECO:0007669"/>
    <property type="project" value="InterPro"/>
</dbReference>
<dbReference type="EMBL" id="UINC01003024">
    <property type="protein sequence ID" value="SVA02627.1"/>
    <property type="molecule type" value="Genomic_DNA"/>
</dbReference>
<gene>
    <name evidence="4" type="ORF">METZ01_LOCUS55481</name>
</gene>
<dbReference type="InterPro" id="IPR036869">
    <property type="entry name" value="J_dom_sf"/>
</dbReference>
<feature type="domain" description="J" evidence="3">
    <location>
        <begin position="3"/>
        <end position="68"/>
    </location>
</feature>
<proteinExistence type="predicted"/>
<dbReference type="Gene3D" id="2.60.260.20">
    <property type="entry name" value="Urease metallochaperone UreE, N-terminal domain"/>
    <property type="match status" value="2"/>
</dbReference>
<dbReference type="CDD" id="cd06257">
    <property type="entry name" value="DnaJ"/>
    <property type="match status" value="1"/>
</dbReference>
<dbReference type="SUPFAM" id="SSF49493">
    <property type="entry name" value="HSP40/DnaJ peptide-binding domain"/>
    <property type="match status" value="2"/>
</dbReference>
<dbReference type="SMART" id="SM00271">
    <property type="entry name" value="DnaJ"/>
    <property type="match status" value="1"/>
</dbReference>
<dbReference type="Pfam" id="PF00226">
    <property type="entry name" value="DnaJ"/>
    <property type="match status" value="1"/>
</dbReference>
<evidence type="ECO:0000256" key="2">
    <source>
        <dbReference type="SAM" id="MobiDB-lite"/>
    </source>
</evidence>
<protein>
    <recommendedName>
        <fullName evidence="3">J domain-containing protein</fullName>
    </recommendedName>
</protein>